<dbReference type="Proteomes" id="UP000038045">
    <property type="component" value="Unplaced"/>
</dbReference>
<name>A0A0N4ZX22_PARTI</name>
<evidence type="ECO:0000256" key="1">
    <source>
        <dbReference type="SAM" id="MobiDB-lite"/>
    </source>
</evidence>
<evidence type="ECO:0000256" key="2">
    <source>
        <dbReference type="SAM" id="Phobius"/>
    </source>
</evidence>
<proteinExistence type="predicted"/>
<dbReference type="WBParaSite" id="PTRK_0001323700.1">
    <property type="protein sequence ID" value="PTRK_0001323700.1"/>
    <property type="gene ID" value="PTRK_0001323700"/>
</dbReference>
<reference evidence="4" key="1">
    <citation type="submission" date="2017-02" db="UniProtKB">
        <authorList>
            <consortium name="WormBaseParasite"/>
        </authorList>
    </citation>
    <scope>IDENTIFICATION</scope>
</reference>
<keyword evidence="2" id="KW-0812">Transmembrane</keyword>
<evidence type="ECO:0000313" key="4">
    <source>
        <dbReference type="WBParaSite" id="PTRK_0001323700.1"/>
    </source>
</evidence>
<feature type="transmembrane region" description="Helical" evidence="2">
    <location>
        <begin position="40"/>
        <end position="58"/>
    </location>
</feature>
<organism evidence="3 4">
    <name type="scientific">Parastrongyloides trichosuri</name>
    <name type="common">Possum-specific nematode worm</name>
    <dbReference type="NCBI Taxonomy" id="131310"/>
    <lineage>
        <taxon>Eukaryota</taxon>
        <taxon>Metazoa</taxon>
        <taxon>Ecdysozoa</taxon>
        <taxon>Nematoda</taxon>
        <taxon>Chromadorea</taxon>
        <taxon>Rhabditida</taxon>
        <taxon>Tylenchina</taxon>
        <taxon>Panagrolaimomorpha</taxon>
        <taxon>Strongyloidoidea</taxon>
        <taxon>Strongyloididae</taxon>
        <taxon>Parastrongyloides</taxon>
    </lineage>
</organism>
<keyword evidence="3" id="KW-1185">Reference proteome</keyword>
<sequence length="270" mass="31371">MSKTQLDPLTHDEENSNDDSEPIDTNNNKNCGQYFSITPIRSAFITIILIGCIIAILYDVNIPHKDIFVPLESNQTHNLHSGCGLSVNIGDCNPNDCPFGICEARYIRYFDDISKVDRTKKFCQCVETPMCNLIGMKIHSGCRDYAGLSEIGQEMIIKWSMTAMEKNYNNNINKKRQIRNIIKINASISNNKNKNIRKIRNDKKEQILFSEEKRHLQLFEGITKFCCRRSKVKARFMASSMFKSNGSLNELYFNYYLTFILFICFYYQYF</sequence>
<dbReference type="AlphaFoldDB" id="A0A0N4ZX22"/>
<keyword evidence="2" id="KW-0472">Membrane</keyword>
<protein>
    <submittedName>
        <fullName evidence="4">EB domain-containing protein</fullName>
    </submittedName>
</protein>
<accession>A0A0N4ZX22</accession>
<keyword evidence="2" id="KW-1133">Transmembrane helix</keyword>
<evidence type="ECO:0000313" key="3">
    <source>
        <dbReference type="Proteomes" id="UP000038045"/>
    </source>
</evidence>
<feature type="region of interest" description="Disordered" evidence="1">
    <location>
        <begin position="1"/>
        <end position="25"/>
    </location>
</feature>
<feature type="transmembrane region" description="Helical" evidence="2">
    <location>
        <begin position="251"/>
        <end position="269"/>
    </location>
</feature>